<evidence type="ECO:0000256" key="5">
    <source>
        <dbReference type="ARBA" id="ARBA00022729"/>
    </source>
</evidence>
<dbReference type="SUPFAM" id="SSF54106">
    <property type="entry name" value="LysM domain"/>
    <property type="match status" value="1"/>
</dbReference>
<organism evidence="12 13">
    <name type="scientific">Ahniella affigens</name>
    <dbReference type="NCBI Taxonomy" id="2021234"/>
    <lineage>
        <taxon>Bacteria</taxon>
        <taxon>Pseudomonadati</taxon>
        <taxon>Pseudomonadota</taxon>
        <taxon>Gammaproteobacteria</taxon>
        <taxon>Lysobacterales</taxon>
        <taxon>Rhodanobacteraceae</taxon>
        <taxon>Ahniella</taxon>
    </lineage>
</organism>
<evidence type="ECO:0000259" key="11">
    <source>
        <dbReference type="PROSITE" id="PS51782"/>
    </source>
</evidence>
<reference evidence="12 13" key="1">
    <citation type="submission" date="2018-03" db="EMBL/GenBank/DDBJ databases">
        <title>Ahniella affigens gen. nov., sp. nov., a gammaproteobacterium isolated from sandy soil near a stream.</title>
        <authorList>
            <person name="Ko Y."/>
            <person name="Kim J.-H."/>
        </authorList>
    </citation>
    <scope>NUCLEOTIDE SEQUENCE [LARGE SCALE GENOMIC DNA]</scope>
    <source>
        <strain evidence="12 13">D13</strain>
    </source>
</reference>
<feature type="chain" id="PRO_5015107915" description="N-acetylmuramoyl-L-alanine amidase AmiC" evidence="10">
    <location>
        <begin position="20"/>
        <end position="438"/>
    </location>
</feature>
<dbReference type="CDD" id="cd00118">
    <property type="entry name" value="LysM"/>
    <property type="match status" value="1"/>
</dbReference>
<dbReference type="InterPro" id="IPR036779">
    <property type="entry name" value="LysM_dom_sf"/>
</dbReference>
<dbReference type="GO" id="GO:0008745">
    <property type="term" value="F:N-acetylmuramoyl-L-alanine amidase activity"/>
    <property type="evidence" value="ECO:0007669"/>
    <property type="project" value="UniProtKB-EC"/>
</dbReference>
<evidence type="ECO:0000256" key="10">
    <source>
        <dbReference type="SAM" id="SignalP"/>
    </source>
</evidence>
<dbReference type="Gene3D" id="3.40.630.40">
    <property type="entry name" value="Zn-dependent exopeptidases"/>
    <property type="match status" value="1"/>
</dbReference>
<dbReference type="InterPro" id="IPR050695">
    <property type="entry name" value="N-acetylmuramoyl_amidase_3"/>
</dbReference>
<keyword evidence="6" id="KW-0574">Periplasm</keyword>
<keyword evidence="7" id="KW-0378">Hydrolase</keyword>
<dbReference type="SMART" id="SM00646">
    <property type="entry name" value="Ami_3"/>
    <property type="match status" value="1"/>
</dbReference>
<dbReference type="FunFam" id="3.40.630.40:FF:000001">
    <property type="entry name" value="N-acetylmuramoyl-L-alanine amidase"/>
    <property type="match status" value="1"/>
</dbReference>
<evidence type="ECO:0000256" key="6">
    <source>
        <dbReference type="ARBA" id="ARBA00022764"/>
    </source>
</evidence>
<dbReference type="PROSITE" id="PS51782">
    <property type="entry name" value="LYSM"/>
    <property type="match status" value="1"/>
</dbReference>
<evidence type="ECO:0000256" key="8">
    <source>
        <dbReference type="ARBA" id="ARBA00023316"/>
    </source>
</evidence>
<evidence type="ECO:0000256" key="7">
    <source>
        <dbReference type="ARBA" id="ARBA00022801"/>
    </source>
</evidence>
<dbReference type="InterPro" id="IPR021731">
    <property type="entry name" value="AMIN_dom"/>
</dbReference>
<dbReference type="Gene3D" id="2.60.40.3500">
    <property type="match status" value="1"/>
</dbReference>
<dbReference type="GO" id="GO:0009253">
    <property type="term" value="P:peptidoglycan catabolic process"/>
    <property type="evidence" value="ECO:0007669"/>
    <property type="project" value="InterPro"/>
</dbReference>
<dbReference type="PANTHER" id="PTHR30404">
    <property type="entry name" value="N-ACETYLMURAMOYL-L-ALANINE AMIDASE"/>
    <property type="match status" value="1"/>
</dbReference>
<dbReference type="OrthoDB" id="9806267at2"/>
<dbReference type="KEGG" id="xba:C7S18_15100"/>
<keyword evidence="13" id="KW-1185">Reference proteome</keyword>
<proteinExistence type="inferred from homology"/>
<keyword evidence="5 10" id="KW-0732">Signal</keyword>
<protein>
    <recommendedName>
        <fullName evidence="9">N-acetylmuramoyl-L-alanine amidase AmiC</fullName>
        <ecNumber evidence="4">3.5.1.28</ecNumber>
    </recommendedName>
</protein>
<dbReference type="EMBL" id="CP027860">
    <property type="protein sequence ID" value="AVQ00133.1"/>
    <property type="molecule type" value="Genomic_DNA"/>
</dbReference>
<dbReference type="Pfam" id="PF11741">
    <property type="entry name" value="AMIN"/>
    <property type="match status" value="1"/>
</dbReference>
<dbReference type="Pfam" id="PF01520">
    <property type="entry name" value="Amidase_3"/>
    <property type="match status" value="1"/>
</dbReference>
<dbReference type="Pfam" id="PF01476">
    <property type="entry name" value="LysM"/>
    <property type="match status" value="1"/>
</dbReference>
<dbReference type="GO" id="GO:0071555">
    <property type="term" value="P:cell wall organization"/>
    <property type="evidence" value="ECO:0007669"/>
    <property type="project" value="UniProtKB-KW"/>
</dbReference>
<evidence type="ECO:0000313" key="12">
    <source>
        <dbReference type="EMBL" id="AVQ00133.1"/>
    </source>
</evidence>
<evidence type="ECO:0000256" key="4">
    <source>
        <dbReference type="ARBA" id="ARBA00011901"/>
    </source>
</evidence>
<evidence type="ECO:0000256" key="3">
    <source>
        <dbReference type="ARBA" id="ARBA00010860"/>
    </source>
</evidence>
<feature type="domain" description="LysM" evidence="11">
    <location>
        <begin position="391"/>
        <end position="434"/>
    </location>
</feature>
<reference evidence="12 13" key="2">
    <citation type="submission" date="2018-03" db="EMBL/GenBank/DDBJ databases">
        <authorList>
            <person name="Keele B.F."/>
        </authorList>
    </citation>
    <scope>NUCLEOTIDE SEQUENCE [LARGE SCALE GENOMIC DNA]</scope>
    <source>
        <strain evidence="12 13">D13</strain>
    </source>
</reference>
<dbReference type="Gene3D" id="3.10.350.10">
    <property type="entry name" value="LysM domain"/>
    <property type="match status" value="1"/>
</dbReference>
<evidence type="ECO:0000256" key="2">
    <source>
        <dbReference type="ARBA" id="ARBA00004418"/>
    </source>
</evidence>
<gene>
    <name evidence="12" type="ORF">C7S18_15100</name>
</gene>
<comment type="similarity">
    <text evidence="3">Belongs to the N-acetylmuramoyl-L-alanine amidase 3 family.</text>
</comment>
<dbReference type="CDD" id="cd02696">
    <property type="entry name" value="MurNAc-LAA"/>
    <property type="match status" value="1"/>
</dbReference>
<dbReference type="AlphaFoldDB" id="A0A2P1PZ48"/>
<sequence length="438" mass="46783">MPRLSLLLCLSALSGTLAAASPEVGGVRLWNADDHTRVVLDLNQSASYKLFTLANPDRIVLDIQGAEIKPGAAALVPLGPVKGLRSGRQGRDLRLVLDLNETQRVKSFLLPPAAGIGHRLVVDLFDPENAKSTIKTVPLVVAQAAESDGQRKVVVAIDAGHGGEDPGALGGNGSREKNITLAVAKELAALVDQEPGMKSFLIRDSDFFVPLNKRYELAREAKADVFISIHADAALAKSAKGSSVFVLSNRGASSEFARMIANQENQSDLVGGVSIGDKDTTLAKVLLDLSQGATMEASEIVATNVLTGLKNIGNVHKHEVQRANFVVLRAPDVPSILVETAFISNPTEEKRLNDPEHRSNLATAIVAGIRDYFSTSPPIGTWYAANPQKARQHIVSPGESLSLIAERHRVSIARLRTENSLTTDTLHVGRVLKIPTSS</sequence>
<comment type="subcellular location">
    <subcellularLocation>
        <location evidence="2">Periplasm</location>
    </subcellularLocation>
</comment>
<dbReference type="EC" id="3.5.1.28" evidence="4"/>
<keyword evidence="8" id="KW-0961">Cell wall biogenesis/degradation</keyword>
<name>A0A2P1PZ48_9GAMM</name>
<dbReference type="InterPro" id="IPR002508">
    <property type="entry name" value="MurNAc-LAA_cat"/>
</dbReference>
<dbReference type="InterPro" id="IPR018392">
    <property type="entry name" value="LysM"/>
</dbReference>
<dbReference type="SUPFAM" id="SSF53187">
    <property type="entry name" value="Zn-dependent exopeptidases"/>
    <property type="match status" value="1"/>
</dbReference>
<feature type="signal peptide" evidence="10">
    <location>
        <begin position="1"/>
        <end position="19"/>
    </location>
</feature>
<dbReference type="GO" id="GO:0030288">
    <property type="term" value="C:outer membrane-bounded periplasmic space"/>
    <property type="evidence" value="ECO:0007669"/>
    <property type="project" value="TreeGrafter"/>
</dbReference>
<dbReference type="Proteomes" id="UP000241074">
    <property type="component" value="Chromosome"/>
</dbReference>
<evidence type="ECO:0000256" key="1">
    <source>
        <dbReference type="ARBA" id="ARBA00001561"/>
    </source>
</evidence>
<evidence type="ECO:0000313" key="13">
    <source>
        <dbReference type="Proteomes" id="UP000241074"/>
    </source>
</evidence>
<accession>A0A2P1PZ48</accession>
<evidence type="ECO:0000256" key="9">
    <source>
        <dbReference type="ARBA" id="ARBA00074581"/>
    </source>
</evidence>
<dbReference type="SMART" id="SM00257">
    <property type="entry name" value="LysM"/>
    <property type="match status" value="1"/>
</dbReference>
<comment type="catalytic activity">
    <reaction evidence="1">
        <text>Hydrolyzes the link between N-acetylmuramoyl residues and L-amino acid residues in certain cell-wall glycopeptides.</text>
        <dbReference type="EC" id="3.5.1.28"/>
    </reaction>
</comment>
<dbReference type="PANTHER" id="PTHR30404:SF0">
    <property type="entry name" value="N-ACETYLMURAMOYL-L-ALANINE AMIDASE AMIC"/>
    <property type="match status" value="1"/>
</dbReference>